<feature type="region of interest" description="Disordered" evidence="1">
    <location>
        <begin position="66"/>
        <end position="92"/>
    </location>
</feature>
<comment type="caution">
    <text evidence="3">The sequence shown here is derived from an EMBL/GenBank/DDBJ whole genome shotgun (WGS) entry which is preliminary data.</text>
</comment>
<keyword evidence="4" id="KW-1185">Reference proteome</keyword>
<evidence type="ECO:0000313" key="4">
    <source>
        <dbReference type="Proteomes" id="UP001597286"/>
    </source>
</evidence>
<dbReference type="InterPro" id="IPR029058">
    <property type="entry name" value="AB_hydrolase_fold"/>
</dbReference>
<dbReference type="Pfam" id="PF03583">
    <property type="entry name" value="LIP"/>
    <property type="match status" value="1"/>
</dbReference>
<dbReference type="PANTHER" id="PTHR34853">
    <property type="match status" value="1"/>
</dbReference>
<organism evidence="3 4">
    <name type="scientific">Rhodococcus gannanensis</name>
    <dbReference type="NCBI Taxonomy" id="1960308"/>
    <lineage>
        <taxon>Bacteria</taxon>
        <taxon>Bacillati</taxon>
        <taxon>Actinomycetota</taxon>
        <taxon>Actinomycetes</taxon>
        <taxon>Mycobacteriales</taxon>
        <taxon>Nocardiaceae</taxon>
        <taxon>Rhodococcus</taxon>
    </lineage>
</organism>
<sequence length="452" mass="47562">MTPIRIPRVTRARCRAGVAAFALAASTTLSSPVVASAEPDFGAPSLGEIFTDYTLGTFRDGTLATPQQISDGLSAPDPFYAEPPLRGDEAPGTLLGAEPFDVQFIGVRPGNLSAWKIMYVTEDVRGGLDISTGVVMVPEDGRDDASRPLVAYQEANDSVGANCHPSSQWSGGAQEDASAWSALGPLAQLWSAGVATVISDVGNDADPNPHGVFAGRYAGMALLNGIRAAYEIDELGLNPANPVGIFGIAGGGVGGGFAAEYQPHYAPEINLRATVLEAMAVNQRNFIEFASGGLGSGFAFATLLGLEPQYPQMRIDDKLTPAGRALADAFRDSCQITYFGTPFLPLNALFTSGEEPADIADFQSVFADNNLGESAAPTSKVLITNCGSDNSFMGITPAAEARDLADRYRAGGTDVTYHPLDCGTDVMLTDVYRWGTELFGMHTVDWLVTSLN</sequence>
<gene>
    <name evidence="3" type="ORF">ACFSJG_03545</name>
</gene>
<dbReference type="Gene3D" id="3.40.50.1820">
    <property type="entry name" value="alpha/beta hydrolase"/>
    <property type="match status" value="1"/>
</dbReference>
<name>A0ABW4NZM1_9NOCA</name>
<evidence type="ECO:0000313" key="3">
    <source>
        <dbReference type="EMBL" id="MFD1811278.1"/>
    </source>
</evidence>
<proteinExistence type="predicted"/>
<protein>
    <submittedName>
        <fullName evidence="3">Lipase family protein</fullName>
    </submittedName>
</protein>
<dbReference type="Gene3D" id="1.10.260.130">
    <property type="match status" value="1"/>
</dbReference>
<dbReference type="PANTHER" id="PTHR34853:SF1">
    <property type="entry name" value="LIPASE 5"/>
    <property type="match status" value="1"/>
</dbReference>
<dbReference type="InterPro" id="IPR005152">
    <property type="entry name" value="Lipase_secreted"/>
</dbReference>
<accession>A0ABW4NZM1</accession>
<feature type="chain" id="PRO_5045104246" evidence="2">
    <location>
        <begin position="36"/>
        <end position="452"/>
    </location>
</feature>
<evidence type="ECO:0000256" key="2">
    <source>
        <dbReference type="SAM" id="SignalP"/>
    </source>
</evidence>
<reference evidence="4" key="1">
    <citation type="journal article" date="2019" name="Int. J. Syst. Evol. Microbiol.">
        <title>The Global Catalogue of Microorganisms (GCM) 10K type strain sequencing project: providing services to taxonomists for standard genome sequencing and annotation.</title>
        <authorList>
            <consortium name="The Broad Institute Genomics Platform"/>
            <consortium name="The Broad Institute Genome Sequencing Center for Infectious Disease"/>
            <person name="Wu L."/>
            <person name="Ma J."/>
        </authorList>
    </citation>
    <scope>NUCLEOTIDE SEQUENCE [LARGE SCALE GENOMIC DNA]</scope>
    <source>
        <strain evidence="4">DT72</strain>
    </source>
</reference>
<feature type="signal peptide" evidence="2">
    <location>
        <begin position="1"/>
        <end position="35"/>
    </location>
</feature>
<dbReference type="EMBL" id="JBHUFB010000006">
    <property type="protein sequence ID" value="MFD1811278.1"/>
    <property type="molecule type" value="Genomic_DNA"/>
</dbReference>
<evidence type="ECO:0000256" key="1">
    <source>
        <dbReference type="SAM" id="MobiDB-lite"/>
    </source>
</evidence>
<dbReference type="RefSeq" id="WP_378483830.1">
    <property type="nucleotide sequence ID" value="NZ_JBHUFB010000006.1"/>
</dbReference>
<dbReference type="Proteomes" id="UP001597286">
    <property type="component" value="Unassembled WGS sequence"/>
</dbReference>
<keyword evidence="2" id="KW-0732">Signal</keyword>